<dbReference type="InterPro" id="IPR000595">
    <property type="entry name" value="cNMP-bd_dom"/>
</dbReference>
<gene>
    <name evidence="2" type="ORF">HaLaN_32879</name>
</gene>
<accession>A0A6A0ALK8</accession>
<name>A0A6A0ALK8_HAELA</name>
<dbReference type="AlphaFoldDB" id="A0A6A0ALK8"/>
<protein>
    <recommendedName>
        <fullName evidence="1">Cyclic nucleotide-binding domain-containing protein</fullName>
    </recommendedName>
</protein>
<feature type="domain" description="Cyclic nucleotide-binding" evidence="1">
    <location>
        <begin position="31"/>
        <end position="125"/>
    </location>
</feature>
<dbReference type="SMART" id="SM00100">
    <property type="entry name" value="cNMP"/>
    <property type="match status" value="1"/>
</dbReference>
<dbReference type="InterPro" id="IPR014710">
    <property type="entry name" value="RmlC-like_jellyroll"/>
</dbReference>
<dbReference type="InterPro" id="IPR018490">
    <property type="entry name" value="cNMP-bd_dom_sf"/>
</dbReference>
<evidence type="ECO:0000259" key="1">
    <source>
        <dbReference type="PROSITE" id="PS50042"/>
    </source>
</evidence>
<organism evidence="2 3">
    <name type="scientific">Haematococcus lacustris</name>
    <name type="common">Green alga</name>
    <name type="synonym">Haematococcus pluvialis</name>
    <dbReference type="NCBI Taxonomy" id="44745"/>
    <lineage>
        <taxon>Eukaryota</taxon>
        <taxon>Viridiplantae</taxon>
        <taxon>Chlorophyta</taxon>
        <taxon>core chlorophytes</taxon>
        <taxon>Chlorophyceae</taxon>
        <taxon>CS clade</taxon>
        <taxon>Chlamydomonadales</taxon>
        <taxon>Haematococcaceae</taxon>
        <taxon>Haematococcus</taxon>
    </lineage>
</organism>
<feature type="non-terminal residue" evidence="2">
    <location>
        <position position="1"/>
    </location>
</feature>
<dbReference type="EMBL" id="BLLF01008727">
    <property type="protein sequence ID" value="GFH33498.1"/>
    <property type="molecule type" value="Genomic_DNA"/>
</dbReference>
<comment type="caution">
    <text evidence="2">The sequence shown here is derived from an EMBL/GenBank/DDBJ whole genome shotgun (WGS) entry which is preliminary data.</text>
</comment>
<evidence type="ECO:0000313" key="2">
    <source>
        <dbReference type="EMBL" id="GFH33498.1"/>
    </source>
</evidence>
<dbReference type="Gene3D" id="2.60.120.10">
    <property type="entry name" value="Jelly Rolls"/>
    <property type="match status" value="1"/>
</dbReference>
<dbReference type="Pfam" id="PF00027">
    <property type="entry name" value="cNMP_binding"/>
    <property type="match status" value="1"/>
</dbReference>
<evidence type="ECO:0000313" key="3">
    <source>
        <dbReference type="Proteomes" id="UP000485058"/>
    </source>
</evidence>
<sequence>RQDAVTGGGGQKAPKLPSCATEASAEDCIFLEASMDKQSQRMLVQNMYKRHVTAGEILIDQGSTGLATTQLYVIESGSFEILQKRQGYTVRVDLDHPGRCLGEISLYYDWARDAAIVAKSRAVVWIHHPGESDGFSTSAITAQRVSNQPRDQTGPVIAKLPLSLGDRHSQELRSATWHVGCCDVEEKKTLTGRSVVLIRCRGALALAPLASSLRVV</sequence>
<dbReference type="PROSITE" id="PS50042">
    <property type="entry name" value="CNMP_BINDING_3"/>
    <property type="match status" value="1"/>
</dbReference>
<dbReference type="CDD" id="cd00038">
    <property type="entry name" value="CAP_ED"/>
    <property type="match status" value="1"/>
</dbReference>
<proteinExistence type="predicted"/>
<dbReference type="SUPFAM" id="SSF51206">
    <property type="entry name" value="cAMP-binding domain-like"/>
    <property type="match status" value="1"/>
</dbReference>
<keyword evidence="3" id="KW-1185">Reference proteome</keyword>
<reference evidence="2 3" key="1">
    <citation type="submission" date="2020-02" db="EMBL/GenBank/DDBJ databases">
        <title>Draft genome sequence of Haematococcus lacustris strain NIES-144.</title>
        <authorList>
            <person name="Morimoto D."/>
            <person name="Nakagawa S."/>
            <person name="Yoshida T."/>
            <person name="Sawayama S."/>
        </authorList>
    </citation>
    <scope>NUCLEOTIDE SEQUENCE [LARGE SCALE GENOMIC DNA]</scope>
    <source>
        <strain evidence="2 3">NIES-144</strain>
    </source>
</reference>
<dbReference type="Proteomes" id="UP000485058">
    <property type="component" value="Unassembled WGS sequence"/>
</dbReference>